<dbReference type="EC" id="1.1.1.102" evidence="14"/>
<comment type="similarity">
    <text evidence="4">Belongs to the short-chain dehydrogenases/reductases (SDR) family.</text>
</comment>
<keyword evidence="5 17" id="KW-0812">Transmembrane</keyword>
<comment type="function">
    <text evidence="15">Catalyzes the reduction of 3'-oxosphinganine (3-ketodihydrosphingosine/KDS) to sphinganine (dihydrosphingosine/DHS), the second step of de novo sphingolipid biosynthesis.</text>
</comment>
<dbReference type="GO" id="GO:0005789">
    <property type="term" value="C:endoplasmic reticulum membrane"/>
    <property type="evidence" value="ECO:0007669"/>
    <property type="project" value="UniProtKB-SubCell"/>
</dbReference>
<gene>
    <name evidence="19" type="ORF">BDY17DRAFT_246009</name>
</gene>
<dbReference type="SMART" id="SM00822">
    <property type="entry name" value="PKS_KR"/>
    <property type="match status" value="1"/>
</dbReference>
<dbReference type="GO" id="GO:0000166">
    <property type="term" value="F:nucleotide binding"/>
    <property type="evidence" value="ECO:0007669"/>
    <property type="project" value="UniProtKB-KW"/>
</dbReference>
<feature type="transmembrane region" description="Helical" evidence="17">
    <location>
        <begin position="6"/>
        <end position="22"/>
    </location>
</feature>
<evidence type="ECO:0000256" key="5">
    <source>
        <dbReference type="ARBA" id="ARBA00022692"/>
    </source>
</evidence>
<evidence type="ECO:0000256" key="12">
    <source>
        <dbReference type="ARBA" id="ARBA00023098"/>
    </source>
</evidence>
<keyword evidence="9" id="KW-0746">Sphingolipid metabolism</keyword>
<sequence>MALGVYWATLSLCLFLVVLMLDRMGFFSRKNHLEVDGRTVLITGGSQGMGRALGKLLARKGANVIIVARNEAKLAEALHYISSSAKDPQKQRFHTISADLTKSDENIRIINEATKWNNGHPPDIVWANAGSSYPHLFIDTDIDTLRSQMDTNYWTAAYLAHATLRAWLKPTASKSTRPDDKPRHFIMTSSLGALVGLAGYGTYAPAKAAMRSLADNLRSELHLYNGHRRTNPTSGPPADVKIHCVLPGSITSPGYEEENKVKHPVTKILEEGDTKQTEDEVAAAAVKGLEHGEFLVTTTLLGRAMKASMMGSSPRSHWLVDTLIAGVINWAWLFIGPDLDKKVSQYGEKNPVQLPS</sequence>
<proteinExistence type="inferred from homology"/>
<keyword evidence="8" id="KW-0521">NADP</keyword>
<dbReference type="InterPro" id="IPR002347">
    <property type="entry name" value="SDR_fam"/>
</dbReference>
<name>A0A6A6Q3U3_9PEZI</name>
<evidence type="ECO:0000256" key="10">
    <source>
        <dbReference type="ARBA" id="ARBA00022989"/>
    </source>
</evidence>
<dbReference type="FunFam" id="3.40.50.720:FF:000456">
    <property type="entry name" value="3-ketodihydrosphingosine reductase tsc10"/>
    <property type="match status" value="1"/>
</dbReference>
<dbReference type="Proteomes" id="UP000799767">
    <property type="component" value="Unassembled WGS sequence"/>
</dbReference>
<evidence type="ECO:0000256" key="11">
    <source>
        <dbReference type="ARBA" id="ARBA00023002"/>
    </source>
</evidence>
<dbReference type="GeneID" id="54471684"/>
<dbReference type="InterPro" id="IPR057326">
    <property type="entry name" value="KR_dom"/>
</dbReference>
<evidence type="ECO:0000256" key="15">
    <source>
        <dbReference type="ARBA" id="ARBA00044737"/>
    </source>
</evidence>
<evidence type="ECO:0000256" key="13">
    <source>
        <dbReference type="ARBA" id="ARBA00023136"/>
    </source>
</evidence>
<keyword evidence="7" id="KW-0256">Endoplasmic reticulum</keyword>
<dbReference type="PANTHER" id="PTHR43550:SF3">
    <property type="entry name" value="3-KETODIHYDROSPHINGOSINE REDUCTASE"/>
    <property type="match status" value="1"/>
</dbReference>
<dbReference type="Gene3D" id="3.40.50.720">
    <property type="entry name" value="NAD(P)-binding Rossmann-like Domain"/>
    <property type="match status" value="1"/>
</dbReference>
<keyword evidence="10 17" id="KW-1133">Transmembrane helix</keyword>
<comment type="catalytic activity">
    <reaction evidence="16">
        <text>sphinganine + NADP(+) = 3-oxosphinganine + NADPH + H(+)</text>
        <dbReference type="Rhea" id="RHEA:22640"/>
        <dbReference type="ChEBI" id="CHEBI:15378"/>
        <dbReference type="ChEBI" id="CHEBI:57783"/>
        <dbReference type="ChEBI" id="CHEBI:57817"/>
        <dbReference type="ChEBI" id="CHEBI:58299"/>
        <dbReference type="ChEBI" id="CHEBI:58349"/>
        <dbReference type="EC" id="1.1.1.102"/>
    </reaction>
    <physiologicalReaction direction="right-to-left" evidence="16">
        <dbReference type="Rhea" id="RHEA:22642"/>
    </physiologicalReaction>
</comment>
<evidence type="ECO:0000256" key="3">
    <source>
        <dbReference type="ARBA" id="ARBA00004991"/>
    </source>
</evidence>
<dbReference type="GO" id="GO:0006666">
    <property type="term" value="P:3-keto-sphinganine metabolic process"/>
    <property type="evidence" value="ECO:0007669"/>
    <property type="project" value="InterPro"/>
</dbReference>
<comment type="pathway">
    <text evidence="2">Lipid metabolism; sphingolipid metabolism.</text>
</comment>
<organism evidence="19 20">
    <name type="scientific">Neohortaea acidophila</name>
    <dbReference type="NCBI Taxonomy" id="245834"/>
    <lineage>
        <taxon>Eukaryota</taxon>
        <taxon>Fungi</taxon>
        <taxon>Dikarya</taxon>
        <taxon>Ascomycota</taxon>
        <taxon>Pezizomycotina</taxon>
        <taxon>Dothideomycetes</taxon>
        <taxon>Dothideomycetidae</taxon>
        <taxon>Mycosphaerellales</taxon>
        <taxon>Teratosphaeriaceae</taxon>
        <taxon>Neohortaea</taxon>
    </lineage>
</organism>
<dbReference type="PANTHER" id="PTHR43550">
    <property type="entry name" value="3-KETODIHYDROSPHINGOSINE REDUCTASE"/>
    <property type="match status" value="1"/>
</dbReference>
<dbReference type="AlphaFoldDB" id="A0A6A6Q3U3"/>
<evidence type="ECO:0000256" key="14">
    <source>
        <dbReference type="ARBA" id="ARBA00026112"/>
    </source>
</evidence>
<dbReference type="GO" id="GO:0047560">
    <property type="term" value="F:3-dehydrosphinganine reductase activity"/>
    <property type="evidence" value="ECO:0007669"/>
    <property type="project" value="UniProtKB-EC"/>
</dbReference>
<evidence type="ECO:0000256" key="2">
    <source>
        <dbReference type="ARBA" id="ARBA00004760"/>
    </source>
</evidence>
<dbReference type="GO" id="GO:0030148">
    <property type="term" value="P:sphingolipid biosynthetic process"/>
    <property type="evidence" value="ECO:0007669"/>
    <property type="project" value="InterPro"/>
</dbReference>
<evidence type="ECO:0000256" key="6">
    <source>
        <dbReference type="ARBA" id="ARBA00022741"/>
    </source>
</evidence>
<dbReference type="PRINTS" id="PR00081">
    <property type="entry name" value="GDHRDH"/>
</dbReference>
<evidence type="ECO:0000256" key="17">
    <source>
        <dbReference type="SAM" id="Phobius"/>
    </source>
</evidence>
<comment type="pathway">
    <text evidence="3">Sphingolipid metabolism.</text>
</comment>
<keyword evidence="12" id="KW-0443">Lipid metabolism</keyword>
<dbReference type="RefSeq" id="XP_033593534.1">
    <property type="nucleotide sequence ID" value="XM_033730682.1"/>
</dbReference>
<dbReference type="OrthoDB" id="10267115at2759"/>
<evidence type="ECO:0000256" key="7">
    <source>
        <dbReference type="ARBA" id="ARBA00022824"/>
    </source>
</evidence>
<keyword evidence="20" id="KW-1185">Reference proteome</keyword>
<keyword evidence="13 17" id="KW-0472">Membrane</keyword>
<keyword evidence="6" id="KW-0547">Nucleotide-binding</keyword>
<evidence type="ECO:0000313" key="19">
    <source>
        <dbReference type="EMBL" id="KAF2486965.1"/>
    </source>
</evidence>
<evidence type="ECO:0000256" key="8">
    <source>
        <dbReference type="ARBA" id="ARBA00022857"/>
    </source>
</evidence>
<reference evidence="19" key="1">
    <citation type="journal article" date="2020" name="Stud. Mycol.">
        <title>101 Dothideomycetes genomes: a test case for predicting lifestyles and emergence of pathogens.</title>
        <authorList>
            <person name="Haridas S."/>
            <person name="Albert R."/>
            <person name="Binder M."/>
            <person name="Bloem J."/>
            <person name="Labutti K."/>
            <person name="Salamov A."/>
            <person name="Andreopoulos B."/>
            <person name="Baker S."/>
            <person name="Barry K."/>
            <person name="Bills G."/>
            <person name="Bluhm B."/>
            <person name="Cannon C."/>
            <person name="Castanera R."/>
            <person name="Culley D."/>
            <person name="Daum C."/>
            <person name="Ezra D."/>
            <person name="Gonzalez J."/>
            <person name="Henrissat B."/>
            <person name="Kuo A."/>
            <person name="Liang C."/>
            <person name="Lipzen A."/>
            <person name="Lutzoni F."/>
            <person name="Magnuson J."/>
            <person name="Mondo S."/>
            <person name="Nolan M."/>
            <person name="Ohm R."/>
            <person name="Pangilinan J."/>
            <person name="Park H.-J."/>
            <person name="Ramirez L."/>
            <person name="Alfaro M."/>
            <person name="Sun H."/>
            <person name="Tritt A."/>
            <person name="Yoshinaga Y."/>
            <person name="Zwiers L.-H."/>
            <person name="Turgeon B."/>
            <person name="Goodwin S."/>
            <person name="Spatafora J."/>
            <person name="Crous P."/>
            <person name="Grigoriev I."/>
        </authorList>
    </citation>
    <scope>NUCLEOTIDE SEQUENCE</scope>
    <source>
        <strain evidence="19">CBS 113389</strain>
    </source>
</reference>
<dbReference type="InterPro" id="IPR036291">
    <property type="entry name" value="NAD(P)-bd_dom_sf"/>
</dbReference>
<keyword evidence="11" id="KW-0560">Oxidoreductase</keyword>
<evidence type="ECO:0000256" key="16">
    <source>
        <dbReference type="ARBA" id="ARBA00048930"/>
    </source>
</evidence>
<dbReference type="Pfam" id="PF00106">
    <property type="entry name" value="adh_short"/>
    <property type="match status" value="1"/>
</dbReference>
<evidence type="ECO:0000313" key="20">
    <source>
        <dbReference type="Proteomes" id="UP000799767"/>
    </source>
</evidence>
<dbReference type="CDD" id="cd08939">
    <property type="entry name" value="KDSR-like_SDR_c"/>
    <property type="match status" value="1"/>
</dbReference>
<protein>
    <recommendedName>
        <fullName evidence="14">3-dehydrosphinganine reductase</fullName>
        <ecNumber evidence="14">1.1.1.102</ecNumber>
    </recommendedName>
</protein>
<dbReference type="SUPFAM" id="SSF51735">
    <property type="entry name" value="NAD(P)-binding Rossmann-fold domains"/>
    <property type="match status" value="1"/>
</dbReference>
<evidence type="ECO:0000256" key="4">
    <source>
        <dbReference type="ARBA" id="ARBA00006484"/>
    </source>
</evidence>
<feature type="domain" description="Ketoreductase" evidence="18">
    <location>
        <begin position="38"/>
        <end position="229"/>
    </location>
</feature>
<dbReference type="InterPro" id="IPR045022">
    <property type="entry name" value="KDSR-like"/>
</dbReference>
<evidence type="ECO:0000259" key="18">
    <source>
        <dbReference type="SMART" id="SM00822"/>
    </source>
</evidence>
<comment type="subcellular location">
    <subcellularLocation>
        <location evidence="1">Endoplasmic reticulum membrane</location>
    </subcellularLocation>
</comment>
<evidence type="ECO:0000256" key="9">
    <source>
        <dbReference type="ARBA" id="ARBA00022919"/>
    </source>
</evidence>
<evidence type="ECO:0000256" key="1">
    <source>
        <dbReference type="ARBA" id="ARBA00004586"/>
    </source>
</evidence>
<accession>A0A6A6Q3U3</accession>
<dbReference type="EMBL" id="MU001632">
    <property type="protein sequence ID" value="KAF2486965.1"/>
    <property type="molecule type" value="Genomic_DNA"/>
</dbReference>